<feature type="compositionally biased region" description="Pro residues" evidence="1">
    <location>
        <begin position="58"/>
        <end position="72"/>
    </location>
</feature>
<organism evidence="2 3">
    <name type="scientific">Choiromyces venosus 120613-1</name>
    <dbReference type="NCBI Taxonomy" id="1336337"/>
    <lineage>
        <taxon>Eukaryota</taxon>
        <taxon>Fungi</taxon>
        <taxon>Dikarya</taxon>
        <taxon>Ascomycota</taxon>
        <taxon>Pezizomycotina</taxon>
        <taxon>Pezizomycetes</taxon>
        <taxon>Pezizales</taxon>
        <taxon>Tuberaceae</taxon>
        <taxon>Choiromyces</taxon>
    </lineage>
</organism>
<dbReference type="EMBL" id="ML120356">
    <property type="protein sequence ID" value="RPB04813.1"/>
    <property type="molecule type" value="Genomic_DNA"/>
</dbReference>
<feature type="region of interest" description="Disordered" evidence="1">
    <location>
        <begin position="1"/>
        <end position="105"/>
    </location>
</feature>
<reference evidence="2 3" key="1">
    <citation type="journal article" date="2018" name="Nat. Ecol. Evol.">
        <title>Pezizomycetes genomes reveal the molecular basis of ectomycorrhizal truffle lifestyle.</title>
        <authorList>
            <person name="Murat C."/>
            <person name="Payen T."/>
            <person name="Noel B."/>
            <person name="Kuo A."/>
            <person name="Morin E."/>
            <person name="Chen J."/>
            <person name="Kohler A."/>
            <person name="Krizsan K."/>
            <person name="Balestrini R."/>
            <person name="Da Silva C."/>
            <person name="Montanini B."/>
            <person name="Hainaut M."/>
            <person name="Levati E."/>
            <person name="Barry K.W."/>
            <person name="Belfiori B."/>
            <person name="Cichocki N."/>
            <person name="Clum A."/>
            <person name="Dockter R.B."/>
            <person name="Fauchery L."/>
            <person name="Guy J."/>
            <person name="Iotti M."/>
            <person name="Le Tacon F."/>
            <person name="Lindquist E.A."/>
            <person name="Lipzen A."/>
            <person name="Malagnac F."/>
            <person name="Mello A."/>
            <person name="Molinier V."/>
            <person name="Miyauchi S."/>
            <person name="Poulain J."/>
            <person name="Riccioni C."/>
            <person name="Rubini A."/>
            <person name="Sitrit Y."/>
            <person name="Splivallo R."/>
            <person name="Traeger S."/>
            <person name="Wang M."/>
            <person name="Zifcakova L."/>
            <person name="Wipf D."/>
            <person name="Zambonelli A."/>
            <person name="Paolocci F."/>
            <person name="Nowrousian M."/>
            <person name="Ottonello S."/>
            <person name="Baldrian P."/>
            <person name="Spatafora J.W."/>
            <person name="Henrissat B."/>
            <person name="Nagy L.G."/>
            <person name="Aury J.M."/>
            <person name="Wincker P."/>
            <person name="Grigoriev I.V."/>
            <person name="Bonfante P."/>
            <person name="Martin F.M."/>
        </authorList>
    </citation>
    <scope>NUCLEOTIDE SEQUENCE [LARGE SCALE GENOMIC DNA]</scope>
    <source>
        <strain evidence="2 3">120613-1</strain>
    </source>
</reference>
<keyword evidence="3" id="KW-1185">Reference proteome</keyword>
<sequence length="105" mass="12178">MNHANSKARWKKKYKSRKREFVDPRETQRKGTTRQFHESISISSRYSFTKGLSEDTSPPRPILPYHSPPPGSPEHNQHIPPPQKNPHQNRSNGSPPRNTQLPLVY</sequence>
<protein>
    <submittedName>
        <fullName evidence="2">Uncharacterized protein</fullName>
    </submittedName>
</protein>
<feature type="compositionally biased region" description="Polar residues" evidence="1">
    <location>
        <begin position="38"/>
        <end position="47"/>
    </location>
</feature>
<proteinExistence type="predicted"/>
<gene>
    <name evidence="2" type="ORF">L873DRAFT_1172965</name>
</gene>
<evidence type="ECO:0000313" key="3">
    <source>
        <dbReference type="Proteomes" id="UP000276215"/>
    </source>
</evidence>
<dbReference type="Proteomes" id="UP000276215">
    <property type="component" value="Unassembled WGS sequence"/>
</dbReference>
<feature type="compositionally biased region" description="Basic residues" evidence="1">
    <location>
        <begin position="1"/>
        <end position="18"/>
    </location>
</feature>
<evidence type="ECO:0000313" key="2">
    <source>
        <dbReference type="EMBL" id="RPB04813.1"/>
    </source>
</evidence>
<dbReference type="AlphaFoldDB" id="A0A3N4K3A2"/>
<evidence type="ECO:0000256" key="1">
    <source>
        <dbReference type="SAM" id="MobiDB-lite"/>
    </source>
</evidence>
<name>A0A3N4K3A2_9PEZI</name>
<accession>A0A3N4K3A2</accession>
<feature type="compositionally biased region" description="Basic and acidic residues" evidence="1">
    <location>
        <begin position="19"/>
        <end position="29"/>
    </location>
</feature>
<feature type="compositionally biased region" description="Polar residues" evidence="1">
    <location>
        <begin position="85"/>
        <end position="105"/>
    </location>
</feature>